<keyword evidence="4" id="KW-0732">Signal</keyword>
<dbReference type="SUPFAM" id="SSF49870">
    <property type="entry name" value="Osmotin, thaumatin-like protein"/>
    <property type="match status" value="1"/>
</dbReference>
<dbReference type="Proteomes" id="UP001153555">
    <property type="component" value="Unassembled WGS sequence"/>
</dbReference>
<evidence type="ECO:0000256" key="3">
    <source>
        <dbReference type="PIRSR" id="PIRSR002703-1"/>
    </source>
</evidence>
<dbReference type="AlphaFoldDB" id="A0A9N7MXW9"/>
<dbReference type="Gene3D" id="2.60.110.10">
    <property type="entry name" value="Thaumatin"/>
    <property type="match status" value="1"/>
</dbReference>
<dbReference type="FunFam" id="2.60.110.10:FF:000002">
    <property type="entry name" value="Thaumatin-like protein 1a"/>
    <property type="match status" value="1"/>
</dbReference>
<dbReference type="CDD" id="cd09218">
    <property type="entry name" value="TLP-PA"/>
    <property type="match status" value="1"/>
</dbReference>
<organism evidence="5 6">
    <name type="scientific">Striga hermonthica</name>
    <name type="common">Purple witchweed</name>
    <name type="synonym">Buchnera hermonthica</name>
    <dbReference type="NCBI Taxonomy" id="68872"/>
    <lineage>
        <taxon>Eukaryota</taxon>
        <taxon>Viridiplantae</taxon>
        <taxon>Streptophyta</taxon>
        <taxon>Embryophyta</taxon>
        <taxon>Tracheophyta</taxon>
        <taxon>Spermatophyta</taxon>
        <taxon>Magnoliopsida</taxon>
        <taxon>eudicotyledons</taxon>
        <taxon>Gunneridae</taxon>
        <taxon>Pentapetalae</taxon>
        <taxon>asterids</taxon>
        <taxon>lamiids</taxon>
        <taxon>Lamiales</taxon>
        <taxon>Orobanchaceae</taxon>
        <taxon>Buchnereae</taxon>
        <taxon>Striga</taxon>
    </lineage>
</organism>
<keyword evidence="6" id="KW-1185">Reference proteome</keyword>
<evidence type="ECO:0000313" key="6">
    <source>
        <dbReference type="Proteomes" id="UP001153555"/>
    </source>
</evidence>
<feature type="chain" id="PRO_5040412343" evidence="4">
    <location>
        <begin position="23"/>
        <end position="257"/>
    </location>
</feature>
<accession>A0A9N7MXW9</accession>
<name>A0A9N7MXW9_STRHE</name>
<gene>
    <name evidence="5" type="ORF">SHERM_16828</name>
</gene>
<dbReference type="PIRSF" id="PIRSF002703">
    <property type="entry name" value="Thaumatin"/>
    <property type="match status" value="1"/>
</dbReference>
<feature type="disulfide bond" evidence="3">
    <location>
        <begin position="96"/>
        <end position="107"/>
    </location>
</feature>
<protein>
    <submittedName>
        <fullName evidence="5">Pathogenesis-related protein 5</fullName>
    </submittedName>
</protein>
<feature type="signal peptide" evidence="4">
    <location>
        <begin position="1"/>
        <end position="22"/>
    </location>
</feature>
<proteinExistence type="inferred from homology"/>
<feature type="disulfide bond" evidence="3">
    <location>
        <begin position="197"/>
        <end position="206"/>
    </location>
</feature>
<comment type="caution">
    <text evidence="5">The sequence shown here is derived from an EMBL/GenBank/DDBJ whole genome shotgun (WGS) entry which is preliminary data.</text>
</comment>
<evidence type="ECO:0000256" key="2">
    <source>
        <dbReference type="ARBA" id="ARBA00023157"/>
    </source>
</evidence>
<dbReference type="SMART" id="SM00205">
    <property type="entry name" value="THN"/>
    <property type="match status" value="1"/>
</dbReference>
<evidence type="ECO:0000313" key="5">
    <source>
        <dbReference type="EMBL" id="CAA0817155.1"/>
    </source>
</evidence>
<dbReference type="Pfam" id="PF00314">
    <property type="entry name" value="Thaumatin"/>
    <property type="match status" value="1"/>
</dbReference>
<dbReference type="PROSITE" id="PS51257">
    <property type="entry name" value="PROKAR_LIPOPROTEIN"/>
    <property type="match status" value="1"/>
</dbReference>
<feature type="disulfide bond" evidence="3">
    <location>
        <begin position="31"/>
        <end position="257"/>
    </location>
</feature>
<dbReference type="InterPro" id="IPR001938">
    <property type="entry name" value="Thaumatin"/>
</dbReference>
<comment type="similarity">
    <text evidence="1">Belongs to the thaumatin family.</text>
</comment>
<feature type="disulfide bond" evidence="3">
    <location>
        <begin position="164"/>
        <end position="247"/>
    </location>
</feature>
<sequence>MAARWALLFVSVLAFLTGCSNAADFTLHNRCSQTIWPGILTGAGKPQLQINGSLELEPSKSTSLQINGSLELEPGKSTSVSAPIGWSGRFWARTGCSFDNSGQTGNCITGDCGGRLKCEGIGGAPPVSLAEFTLDSPQDFYDVSLVDGFNLPVSIIPSGRSGNCPPINCRSNLNTNCPPNLREYSSGGQVVGCKSACLALGGDQYCCTGKYNNAQVCTATDYSRYFKAGCPTAYSYPYDDHTSLFTCKGAHYSIIFC</sequence>
<evidence type="ECO:0000256" key="1">
    <source>
        <dbReference type="ARBA" id="ARBA00010607"/>
    </source>
</evidence>
<reference evidence="5" key="1">
    <citation type="submission" date="2019-12" db="EMBL/GenBank/DDBJ databases">
        <authorList>
            <person name="Scholes J."/>
        </authorList>
    </citation>
    <scope>NUCLEOTIDE SEQUENCE</scope>
</reference>
<feature type="disulfide bond" evidence="3">
    <location>
        <begin position="169"/>
        <end position="230"/>
    </location>
</feature>
<dbReference type="OrthoDB" id="430315at2759"/>
<feature type="disulfide bond" evidence="3">
    <location>
        <begin position="112"/>
        <end position="118"/>
    </location>
</feature>
<keyword evidence="2 3" id="KW-1015">Disulfide bond</keyword>
<dbReference type="EMBL" id="CACSLK010015718">
    <property type="protein sequence ID" value="CAA0817155.1"/>
    <property type="molecule type" value="Genomic_DNA"/>
</dbReference>
<dbReference type="InterPro" id="IPR037176">
    <property type="entry name" value="Osmotin/thaumatin-like_sf"/>
</dbReference>
<dbReference type="PANTHER" id="PTHR31048">
    <property type="entry name" value="OS03G0233200 PROTEIN"/>
    <property type="match status" value="1"/>
</dbReference>
<feature type="disulfide bond" evidence="3">
    <location>
        <begin position="177"/>
        <end position="193"/>
    </location>
</feature>
<dbReference type="PROSITE" id="PS51367">
    <property type="entry name" value="THAUMATIN_2"/>
    <property type="match status" value="1"/>
</dbReference>
<feature type="disulfide bond" evidence="3">
    <location>
        <begin position="207"/>
        <end position="217"/>
    </location>
</feature>
<evidence type="ECO:0000256" key="4">
    <source>
        <dbReference type="SAM" id="SignalP"/>
    </source>
</evidence>